<dbReference type="SUPFAM" id="SSF52540">
    <property type="entry name" value="P-loop containing nucleoside triphosphate hydrolases"/>
    <property type="match status" value="1"/>
</dbReference>
<feature type="compositionally biased region" description="Polar residues" evidence="1">
    <location>
        <begin position="581"/>
        <end position="595"/>
    </location>
</feature>
<dbReference type="Proteomes" id="UP000322521">
    <property type="component" value="Unassembled WGS sequence"/>
</dbReference>
<dbReference type="Gene3D" id="3.40.50.300">
    <property type="entry name" value="P-loop containing nucleotide triphosphate hydrolases"/>
    <property type="match status" value="2"/>
</dbReference>
<dbReference type="InterPro" id="IPR027417">
    <property type="entry name" value="P-loop_NTPase"/>
</dbReference>
<dbReference type="InterPro" id="IPR051162">
    <property type="entry name" value="T4SS_component"/>
</dbReference>
<keyword evidence="4" id="KW-1185">Reference proteome</keyword>
<dbReference type="NCBIfam" id="TIGR03743">
    <property type="entry name" value="SXT_TraD"/>
    <property type="match status" value="1"/>
</dbReference>
<dbReference type="PANTHER" id="PTHR30121:SF6">
    <property type="entry name" value="SLR6007 PROTEIN"/>
    <property type="match status" value="1"/>
</dbReference>
<evidence type="ECO:0000313" key="3">
    <source>
        <dbReference type="EMBL" id="KAA8675560.1"/>
    </source>
</evidence>
<reference evidence="3 4" key="1">
    <citation type="submission" date="2019-09" db="EMBL/GenBank/DDBJ databases">
        <title>Draft genome sequence of various Type strains from the CCUG.</title>
        <authorList>
            <person name="Pineiro-Iglesias B."/>
            <person name="Tunovic T."/>
            <person name="Unosson C."/>
            <person name="Inganas E."/>
            <person name="Ohlen M."/>
            <person name="Cardew S."/>
            <person name="Jensie-Markopoulos S."/>
            <person name="Salva-Serra F."/>
            <person name="Jaen-Luchoro D."/>
            <person name="Karlsson R."/>
            <person name="Svensson-Stadler L."/>
            <person name="Chun J."/>
            <person name="Moore E."/>
        </authorList>
    </citation>
    <scope>NUCLEOTIDE SEQUENCE [LARGE SCALE GENOMIC DNA]</scope>
    <source>
        <strain evidence="3 4">CCUG 56969T</strain>
    </source>
</reference>
<dbReference type="InterPro" id="IPR022458">
    <property type="entry name" value="Conjugative_coupling_TraG/TraD"/>
</dbReference>
<dbReference type="EMBL" id="VXJS01000007">
    <property type="protein sequence ID" value="KAA8675560.1"/>
    <property type="molecule type" value="Genomic_DNA"/>
</dbReference>
<dbReference type="InterPro" id="IPR032689">
    <property type="entry name" value="TraG-D_C"/>
</dbReference>
<evidence type="ECO:0000313" key="4">
    <source>
        <dbReference type="Proteomes" id="UP000322521"/>
    </source>
</evidence>
<dbReference type="AlphaFoldDB" id="A0A5M9NXF5"/>
<name>A0A5M9NXF5_9VIBR</name>
<feature type="region of interest" description="Disordered" evidence="1">
    <location>
        <begin position="581"/>
        <end position="605"/>
    </location>
</feature>
<organism evidence="3 4">
    <name type="scientific">Vibrio gigantis</name>
    <dbReference type="NCBI Taxonomy" id="296199"/>
    <lineage>
        <taxon>Bacteria</taxon>
        <taxon>Pseudomonadati</taxon>
        <taxon>Pseudomonadota</taxon>
        <taxon>Gammaproteobacteria</taxon>
        <taxon>Vibrionales</taxon>
        <taxon>Vibrionaceae</taxon>
        <taxon>Vibrio</taxon>
    </lineage>
</organism>
<gene>
    <name evidence="3" type="primary">traD</name>
    <name evidence="3" type="ORF">F4W18_13110</name>
</gene>
<evidence type="ECO:0000259" key="2">
    <source>
        <dbReference type="Pfam" id="PF12696"/>
    </source>
</evidence>
<accession>A0A5M9NXF5</accession>
<dbReference type="CDD" id="cd01127">
    <property type="entry name" value="TrwB_TraG_TraD_VirD4"/>
    <property type="match status" value="2"/>
</dbReference>
<evidence type="ECO:0000256" key="1">
    <source>
        <dbReference type="SAM" id="MobiDB-lite"/>
    </source>
</evidence>
<comment type="caution">
    <text evidence="3">The sequence shown here is derived from an EMBL/GenBank/DDBJ whole genome shotgun (WGS) entry which is preliminary data.</text>
</comment>
<sequence length="642" mass="71461">MESLLMFKSKTKPLYDDIQDYFREVFEIQQARAWLASGAFFSVAGGYQALYNLFTETPAPDTVMLTGLGMATSFVMAAKRSSEAWPILKMQARLCSNKLDIESLEDTRKKAEKYKDRMYLGTGFNWGPEHAINMYKINALPSARRDQKVPLYLRKLIPYNPVLNEALGGEPFLMALGNEKDVTVHYDVGRAHTIIYGVPGSGKTTLLKLIALNKLWSKRKCLLIIIDPKNTPEMRNGLKAEMERQGKGDQFYYFAPARPSESVVVDCLANYNRTSELATRVVECIPTGGSSGEVFKQFCWERVNQITQAAEYIGERLTLRTLHYYLREGLVRLVEKTCETYFSQEIGVDWKAQMNGRIKAMGSQDWLENMIMYYSDVMAKDKPCSQLSGIIDAFHKKSSEVSTKTGSLNAILEQLCSAPLDTLLSPDLNNLSDNQPNVVNLRELSNTGGVLYCATDGLTDPVISGTLSKLVSAAAAASSAERYNFGTGEEPEVCFMVDEAHNALNDPILNLLAVGRQSKYELYLSTQSMPDIVEKTSQATADRITELCANTIAMRCEGKVTREYVSEKMGAADLRKHQKMISNSASTQDSVSSFNSGSGVRESSEERSLFPPFMVSALPNLQAICSFSNGNKTLLRLPVEPR</sequence>
<feature type="domain" description="TraD/TraG TraM recognition site" evidence="2">
    <location>
        <begin position="493"/>
        <end position="619"/>
    </location>
</feature>
<proteinExistence type="predicted"/>
<dbReference type="PANTHER" id="PTHR30121">
    <property type="entry name" value="UNCHARACTERIZED PROTEIN YJGR-RELATED"/>
    <property type="match status" value="1"/>
</dbReference>
<protein>
    <submittedName>
        <fullName evidence="3">Conjugative transfer system coupling protein TraD</fullName>
    </submittedName>
</protein>
<dbReference type="Pfam" id="PF12696">
    <property type="entry name" value="TraG-D_C"/>
    <property type="match status" value="1"/>
</dbReference>